<dbReference type="InterPro" id="IPR012093">
    <property type="entry name" value="Pirin"/>
</dbReference>
<dbReference type="InterPro" id="IPR011051">
    <property type="entry name" value="RmlC_Cupin_sf"/>
</dbReference>
<dbReference type="SUPFAM" id="SSF51182">
    <property type="entry name" value="RmlC-like cupins"/>
    <property type="match status" value="1"/>
</dbReference>
<evidence type="ECO:0000313" key="7">
    <source>
        <dbReference type="EMBL" id="XCN18559.1"/>
    </source>
</evidence>
<feature type="region of interest" description="Disordered" evidence="4">
    <location>
        <begin position="1"/>
        <end position="20"/>
    </location>
</feature>
<dbReference type="Pfam" id="PF05726">
    <property type="entry name" value="Pirin_C"/>
    <property type="match status" value="1"/>
</dbReference>
<sequence length="328" mass="35791">MSNVERDPVSTSCTRGPEATEPALHRVEILTPRDVPLGGPRSMNVRRTLPQRARSFVGAWCFADHYGPDDVARRGGMDLPPHPHTGLQTVTWLFDGEVEHRDSLGSHAYVRPGELNLMTGGRGICHSEVSTDRTTVLHGVQLWVALPYEHHEAERDFQRYVPSPIRKDGAEIRVFLGSLLEAVSPVRTFTPLLGAELTLEPGASLTLGVDATFELGLLVDEGGIELNGTALSPAQLGFLRPGTGSLTLRNASPSRARAVLLGGPPFEEEIVIWWNFIGRSHDDIAQARQDWEEQSERFGAVEGYAGGRLPAPELPNATLAPRRNPPSS</sequence>
<reference evidence="7" key="1">
    <citation type="submission" date="2023-10" db="EMBL/GenBank/DDBJ databases">
        <title>Complete genome sequence of Streptomyces sp. JL1001.</title>
        <authorList>
            <person name="Jiang L."/>
        </authorList>
    </citation>
    <scope>NUCLEOTIDE SEQUENCE</scope>
    <source>
        <strain evidence="7">JL1001</strain>
    </source>
</reference>
<gene>
    <name evidence="7" type="ORF">R1Y80_35095</name>
</gene>
<comment type="similarity">
    <text evidence="1 3">Belongs to the pirin family.</text>
</comment>
<feature type="domain" description="Pirin C-terminal" evidence="6">
    <location>
        <begin position="195"/>
        <end position="294"/>
    </location>
</feature>
<evidence type="ECO:0000259" key="5">
    <source>
        <dbReference type="Pfam" id="PF02678"/>
    </source>
</evidence>
<evidence type="ECO:0000259" key="6">
    <source>
        <dbReference type="Pfam" id="PF05726"/>
    </source>
</evidence>
<dbReference type="GO" id="GO:0046872">
    <property type="term" value="F:metal ion binding"/>
    <property type="evidence" value="ECO:0007669"/>
    <property type="project" value="UniProtKB-KW"/>
</dbReference>
<keyword evidence="2" id="KW-0408">Iron</keyword>
<dbReference type="RefSeq" id="WP_354598835.1">
    <property type="nucleotide sequence ID" value="NZ_CP136798.1"/>
</dbReference>
<evidence type="ECO:0000256" key="4">
    <source>
        <dbReference type="SAM" id="MobiDB-lite"/>
    </source>
</evidence>
<dbReference type="AlphaFoldDB" id="A0AAU8KRS7"/>
<protein>
    <submittedName>
        <fullName evidence="7">Pirin family protein</fullName>
    </submittedName>
</protein>
<dbReference type="CDD" id="cd02909">
    <property type="entry name" value="cupin_pirin_N"/>
    <property type="match status" value="1"/>
</dbReference>
<dbReference type="InterPro" id="IPR008778">
    <property type="entry name" value="Pirin_C_dom"/>
</dbReference>
<comment type="cofactor">
    <cofactor evidence="2">
        <name>Fe cation</name>
        <dbReference type="ChEBI" id="CHEBI:24875"/>
    </cofactor>
    <text evidence="2">Binds 1 Fe cation per subunit.</text>
</comment>
<dbReference type="PANTHER" id="PTHR13903:SF8">
    <property type="entry name" value="PIRIN"/>
    <property type="match status" value="1"/>
</dbReference>
<dbReference type="CDD" id="cd02247">
    <property type="entry name" value="cupin_pirin_C"/>
    <property type="match status" value="1"/>
</dbReference>
<feature type="region of interest" description="Disordered" evidence="4">
    <location>
        <begin position="302"/>
        <end position="328"/>
    </location>
</feature>
<dbReference type="EMBL" id="CP136798">
    <property type="protein sequence ID" value="XCN18559.1"/>
    <property type="molecule type" value="Genomic_DNA"/>
</dbReference>
<dbReference type="InterPro" id="IPR014710">
    <property type="entry name" value="RmlC-like_jellyroll"/>
</dbReference>
<proteinExistence type="inferred from homology"/>
<evidence type="ECO:0000256" key="3">
    <source>
        <dbReference type="RuleBase" id="RU003457"/>
    </source>
</evidence>
<organism evidence="7">
    <name type="scientific">Streptomyces sp. JL1001</name>
    <dbReference type="NCBI Taxonomy" id="3078227"/>
    <lineage>
        <taxon>Bacteria</taxon>
        <taxon>Bacillati</taxon>
        <taxon>Actinomycetota</taxon>
        <taxon>Actinomycetes</taxon>
        <taxon>Kitasatosporales</taxon>
        <taxon>Streptomycetaceae</taxon>
        <taxon>Streptomyces</taxon>
    </lineage>
</organism>
<evidence type="ECO:0000256" key="2">
    <source>
        <dbReference type="PIRSR" id="PIRSR006232-1"/>
    </source>
</evidence>
<feature type="domain" description="Pirin N-terminal" evidence="5">
    <location>
        <begin position="44"/>
        <end position="144"/>
    </location>
</feature>
<evidence type="ECO:0000256" key="1">
    <source>
        <dbReference type="ARBA" id="ARBA00008416"/>
    </source>
</evidence>
<accession>A0AAU8KRS7</accession>
<feature type="binding site" evidence="2">
    <location>
        <position position="126"/>
    </location>
    <ligand>
        <name>Fe cation</name>
        <dbReference type="ChEBI" id="CHEBI:24875"/>
    </ligand>
</feature>
<keyword evidence="2" id="KW-0479">Metal-binding</keyword>
<dbReference type="PANTHER" id="PTHR13903">
    <property type="entry name" value="PIRIN-RELATED"/>
    <property type="match status" value="1"/>
</dbReference>
<dbReference type="PIRSF" id="PIRSF006232">
    <property type="entry name" value="Pirin"/>
    <property type="match status" value="1"/>
</dbReference>
<feature type="binding site" evidence="2">
    <location>
        <position position="82"/>
    </location>
    <ligand>
        <name>Fe cation</name>
        <dbReference type="ChEBI" id="CHEBI:24875"/>
    </ligand>
</feature>
<feature type="binding site" evidence="2">
    <location>
        <position position="128"/>
    </location>
    <ligand>
        <name>Fe cation</name>
        <dbReference type="ChEBI" id="CHEBI:24875"/>
    </ligand>
</feature>
<name>A0AAU8KRS7_9ACTN</name>
<feature type="binding site" evidence="2">
    <location>
        <position position="84"/>
    </location>
    <ligand>
        <name>Fe cation</name>
        <dbReference type="ChEBI" id="CHEBI:24875"/>
    </ligand>
</feature>
<dbReference type="Gene3D" id="2.60.120.10">
    <property type="entry name" value="Jelly Rolls"/>
    <property type="match status" value="2"/>
</dbReference>
<dbReference type="Pfam" id="PF02678">
    <property type="entry name" value="Pirin"/>
    <property type="match status" value="1"/>
</dbReference>
<dbReference type="InterPro" id="IPR003829">
    <property type="entry name" value="Pirin_N_dom"/>
</dbReference>